<evidence type="ECO:0000313" key="2">
    <source>
        <dbReference type="Proteomes" id="UP000294588"/>
    </source>
</evidence>
<sequence>MKRSLLFILILGFITLGLASITEYYTFNQTSGTYNPFNPEEGNLIPELSANNVLSSPISIGFIFPYGTNLYTEVKISSNGWLGLGSSQTNSLNYNQLNYIYNCPILAPLWDDLSLQMGTCYYKIAGTAPHRVFTVQYTNLKWNYTASSFFNLQVKLYETGKIEFIYGFATGSPNSPSASIGINMLPGGSEWFYSVTPGNPATVSTTTENNQISIWPGEGTIYEFNPVIPFSNDLAALSISGNNVLTVGENSDYQILIRNRGNNNQNNYQIKLLLDDEEIASLNGNPIQAGEFQTYTLSWIPSFNFIGPGNLSGKVVLSGDENPVNNQTSPLLITIQPAEIQEVTIGSGNELARIPIDFNKRNSLYECLYYPEEIGFSSGIIYSINLYNYFVNSPANGMTRIWLGTTDLPDLSLNWILSNQLTLVFEGNIDYPAGVNTISIPLQTPYLHYPGNLVMMVQRPWDQQFYSENNNFYAQTIGSHRARKTNIDNQIFEPSSPPPSTVSGQFPKTTFLYTNYSLLNDLSCLSINGNPAPSIGSNYYYTITIKNNGIETQNNYVVRLMATDGTELSSVMGSTIAPQQTLEFDIPWIPAFEGSVSIYGEVILVGDEIETNNQSLPLKIRVYPEGIFYSHITIGEGNLWERMPMDFYWKNSLFETVYLASELNTSGLLTDIQVYNYFYLNSPNEPTKIWMGETTLNDLSQGWIPSTDLTLVFDGMVDYPAYNNDILIHLDTPYQYNGNNLVVMFKRPWDPTYLHSDGVFRNQTGDVINRTLKVASDVIDYDPANPPANTTAQAIFPMTTFMIKYTDPFGEPVTLPSSMNVACAVTIDGLPASSGDILAAYVDVNGVPQLRGKQTIQLSDNLASCIIQIYTENDAEIVRFRIWDPNNNQIYLSSNTLSTLVNATIGSIPDNPFMIYGISPQTQSLSLVGGWNLISLNISPPDHRIISLISAIANNVQQIKGTEGVYILNNPFSSLAALTDGKAYSILMSSPANWTVSGAPIPVSTPIPLSDGWNLAAYYPTTPLAVTEAMSSISEWLIQVKSTDGVYIPGNPYSTLTTMYPGKGYWIKINGAHNLIYPEPARTRDSSLSHVTQNQVKDEEQVRILSNSLTLLARCNAAEEGDYLLARVEGELRGKEKFIFPEGFPAVLLQVYTETAGEEISFSLLKPDGREIVLATTLISEPGAILGDYPEFVVLESTAIEDQVIIPTQLKGCYPNPFNPSTTIVFSIGEETQVNIDIYNLKGQKVRHLTNDSFSRGEHKLLWDGKDDQGRKVASGIYFAEMRTPHYKKHIKMIMTK</sequence>
<dbReference type="EMBL" id="SMOG01000010">
    <property type="protein sequence ID" value="TDF72986.1"/>
    <property type="molecule type" value="Genomic_DNA"/>
</dbReference>
<gene>
    <name evidence="1" type="ORF">E0946_04185</name>
</gene>
<name>A0AC61QJ08_9BACT</name>
<proteinExistence type="predicted"/>
<keyword evidence="2" id="KW-1185">Reference proteome</keyword>
<organism evidence="1 2">
    <name type="scientific">Candidatus Syntrophosphaera thermopropionivorans</name>
    <dbReference type="NCBI Taxonomy" id="2593015"/>
    <lineage>
        <taxon>Bacteria</taxon>
        <taxon>Pseudomonadati</taxon>
        <taxon>Candidatus Cloacimonadota</taxon>
        <taxon>Candidatus Cloacimonadia</taxon>
        <taxon>Candidatus Cloacimonadales</taxon>
        <taxon>Candidatus Cloacimonadaceae</taxon>
        <taxon>Candidatus Syntrophosphaera</taxon>
    </lineage>
</organism>
<evidence type="ECO:0000313" key="1">
    <source>
        <dbReference type="EMBL" id="TDF72986.1"/>
    </source>
</evidence>
<dbReference type="Proteomes" id="UP000294588">
    <property type="component" value="Unassembled WGS sequence"/>
</dbReference>
<accession>A0AC61QJ08</accession>
<reference evidence="1" key="1">
    <citation type="submission" date="2019-03" db="EMBL/GenBank/DDBJ databases">
        <title>Candidatus Syntrophosphaera thermopropionivorans: a novel player in syntrophic propionate oxidation during anaerobic digestion.</title>
        <authorList>
            <person name="Dyksma S."/>
        </authorList>
    </citation>
    <scope>NUCLEOTIDE SEQUENCE</scope>
    <source>
        <strain evidence="1">W5</strain>
    </source>
</reference>
<comment type="caution">
    <text evidence="1">The sequence shown here is derived from an EMBL/GenBank/DDBJ whole genome shotgun (WGS) entry which is preliminary data.</text>
</comment>
<protein>
    <submittedName>
        <fullName evidence="1">T9SS type A sorting domain-containing protein</fullName>
    </submittedName>
</protein>